<comment type="caution">
    <text evidence="4">The sequence shown here is derived from an EMBL/GenBank/DDBJ whole genome shotgun (WGS) entry which is preliminary data.</text>
</comment>
<feature type="region of interest" description="Disordered" evidence="2">
    <location>
        <begin position="1"/>
        <end position="33"/>
    </location>
</feature>
<feature type="compositionally biased region" description="Basic and acidic residues" evidence="2">
    <location>
        <begin position="433"/>
        <end position="447"/>
    </location>
</feature>
<evidence type="ECO:0000313" key="4">
    <source>
        <dbReference type="EMBL" id="CAF0859748.1"/>
    </source>
</evidence>
<feature type="compositionally biased region" description="Low complexity" evidence="2">
    <location>
        <begin position="167"/>
        <end position="180"/>
    </location>
</feature>
<feature type="compositionally biased region" description="Basic residues" evidence="2">
    <location>
        <begin position="448"/>
        <end position="460"/>
    </location>
</feature>
<dbReference type="InterPro" id="IPR023247">
    <property type="entry name" value="IC97/Dnai7-like"/>
</dbReference>
<dbReference type="PRINTS" id="PR02043">
    <property type="entry name" value="CANCERSCCP1"/>
</dbReference>
<feature type="compositionally biased region" description="Basic and acidic residues" evidence="2">
    <location>
        <begin position="256"/>
        <end position="270"/>
    </location>
</feature>
<evidence type="ECO:0000313" key="5">
    <source>
        <dbReference type="EMBL" id="CAF3647424.1"/>
    </source>
</evidence>
<feature type="region of interest" description="Disordered" evidence="2">
    <location>
        <begin position="145"/>
        <end position="321"/>
    </location>
</feature>
<feature type="region of interest" description="Disordered" evidence="2">
    <location>
        <begin position="416"/>
        <end position="466"/>
    </location>
</feature>
<proteinExistence type="inferred from homology"/>
<accession>A0A813WDU2</accession>
<evidence type="ECO:0000259" key="3">
    <source>
        <dbReference type="Pfam" id="PF15927"/>
    </source>
</evidence>
<organism evidence="4 6">
    <name type="scientific">Didymodactylos carnosus</name>
    <dbReference type="NCBI Taxonomy" id="1234261"/>
    <lineage>
        <taxon>Eukaryota</taxon>
        <taxon>Metazoa</taxon>
        <taxon>Spiralia</taxon>
        <taxon>Gnathifera</taxon>
        <taxon>Rotifera</taxon>
        <taxon>Eurotatoria</taxon>
        <taxon>Bdelloidea</taxon>
        <taxon>Philodinida</taxon>
        <taxon>Philodinidae</taxon>
        <taxon>Didymodactylos</taxon>
    </lineage>
</organism>
<reference evidence="4" key="1">
    <citation type="submission" date="2021-02" db="EMBL/GenBank/DDBJ databases">
        <authorList>
            <person name="Nowell W R."/>
        </authorList>
    </citation>
    <scope>NUCLEOTIDE SEQUENCE</scope>
</reference>
<protein>
    <recommendedName>
        <fullName evidence="3">IC97/Casc1 N-terminal domain-containing protein</fullName>
    </recommendedName>
</protein>
<dbReference type="OrthoDB" id="297923at2759"/>
<feature type="domain" description="IC97/Casc1 N-terminal" evidence="3">
    <location>
        <begin position="529"/>
        <end position="586"/>
    </location>
</feature>
<feature type="region of interest" description="Disordered" evidence="2">
    <location>
        <begin position="75"/>
        <end position="105"/>
    </location>
</feature>
<dbReference type="Proteomes" id="UP000663829">
    <property type="component" value="Unassembled WGS sequence"/>
</dbReference>
<dbReference type="PANTHER" id="PTHR20929:SF11">
    <property type="entry name" value="DYNEIN AXONEMAL INTERMEDIATE CHAIN 7"/>
    <property type="match status" value="1"/>
</dbReference>
<gene>
    <name evidence="4" type="ORF">GPM918_LOCUS6521</name>
    <name evidence="5" type="ORF">SRO942_LOCUS6521</name>
</gene>
<evidence type="ECO:0000256" key="2">
    <source>
        <dbReference type="SAM" id="MobiDB-lite"/>
    </source>
</evidence>
<dbReference type="GO" id="GO:0005930">
    <property type="term" value="C:axoneme"/>
    <property type="evidence" value="ECO:0007669"/>
    <property type="project" value="TreeGrafter"/>
</dbReference>
<comment type="similarity">
    <text evidence="1">Belongs to the DNAI7 family.</text>
</comment>
<feature type="region of interest" description="Disordered" evidence="2">
    <location>
        <begin position="696"/>
        <end position="722"/>
    </location>
</feature>
<dbReference type="GO" id="GO:0008017">
    <property type="term" value="F:microtubule binding"/>
    <property type="evidence" value="ECO:0007669"/>
    <property type="project" value="TreeGrafter"/>
</dbReference>
<keyword evidence="6" id="KW-1185">Reference proteome</keyword>
<feature type="compositionally biased region" description="Polar residues" evidence="2">
    <location>
        <begin position="215"/>
        <end position="227"/>
    </location>
</feature>
<dbReference type="Proteomes" id="UP000681722">
    <property type="component" value="Unassembled WGS sequence"/>
</dbReference>
<dbReference type="EMBL" id="CAJNOQ010001008">
    <property type="protein sequence ID" value="CAF0859748.1"/>
    <property type="molecule type" value="Genomic_DNA"/>
</dbReference>
<evidence type="ECO:0000256" key="1">
    <source>
        <dbReference type="ARBA" id="ARBA00024332"/>
    </source>
</evidence>
<dbReference type="PANTHER" id="PTHR20929">
    <property type="entry name" value="LUNG ADENOMA SUSCEPTIBILITY 1-RELATED"/>
    <property type="match status" value="1"/>
</dbReference>
<feature type="compositionally biased region" description="Polar residues" evidence="2">
    <location>
        <begin position="14"/>
        <end position="33"/>
    </location>
</feature>
<feature type="compositionally biased region" description="Basic residues" evidence="2">
    <location>
        <begin position="353"/>
        <end position="373"/>
    </location>
</feature>
<feature type="compositionally biased region" description="Basic and acidic residues" evidence="2">
    <location>
        <begin position="75"/>
        <end position="98"/>
    </location>
</feature>
<dbReference type="Pfam" id="PF15927">
    <property type="entry name" value="Casc1_N"/>
    <property type="match status" value="1"/>
</dbReference>
<feature type="compositionally biased region" description="Basic residues" evidence="2">
    <location>
        <begin position="290"/>
        <end position="309"/>
    </location>
</feature>
<feature type="region of interest" description="Disordered" evidence="2">
    <location>
        <begin position="340"/>
        <end position="385"/>
    </location>
</feature>
<sequence length="959" mass="109150">MDEHMKSYSHNRSKTTTPLKQNTALKADSTQSVRQSRLDAVAKSVSAEQYFNTVPTTHIVPTNVIKDTSVSVKNNEKSKAIESKGKQQIKKESSEAKSLKKHKKTLSPKKTFLKAVSLQSKDQTKKKSVKRKKLIGMITEGQGDASRVFLNPQSTTRNKQRRRRTSGKTGSSLSNSTSTTEIIAKFPDVEEQQSKTKIHRSASHSVQVMVKKDASPNQQTQSSTAQFVKTDAPTAKRKKSIRPKTSAVAKGGDSTLSDHGEATTSGERDIQFPTKTSKSKEESVDNSIVSKKKSKSPKQKKSNKKKHMKGLSTANSPSQTEQLTITELTPMSQDHIVVSASSASETKTDTLHTPKKQKNKEKRGRVKKKSGFAKKRDISKASTSTIRGNSIQLDVSTNLSPSSTRMATDDELDIAARKTKEQPKNSIVISSRTKVDRGKISNDDVKKSKSSKFKKAKKSKSPAEEARVKAEITEKERIENVKRITEEKASLAKEVNKLRRQELSEFYEFIKPLREEAHQIRIREREDFKTINDLEDILQFKWLKAIHDIMLKATDLQDMETNNFQYTTKNQNVTLCVWANLSHNPRVKSFTFDTFNFGFDLPKSLSLANIAIVGLFLEHDYYSERSLLSKCRTKAPEYEYDSIPEALIEEIPAEEDQNFPNESVFDTNLSLKLKKKDEADIMLSRNTTFEQATIITEEERTSSQRSATEFSTPQSPSNHDKLRNSTADQILKELADETVVDLRSYWPLLPLVKIDLTHIPPQPKKLQEWTIVPVDNNDILVSYLYPSDPMIAERFYEDFVNKNKSSDYSIKKDDDKSIKDTEDTLIDPSTTFDATMTENNSEIRKLFVVAASKNETPVLIKFKVPDNLFVIEKPVLGRWSSDKKQWRQDGYIDYQYMPDTRMISFKTYDFGTYALLNDRHAHMPFHSWKMYPKGIDHVNFTLYTQTFEITFEIKVRELT</sequence>
<name>A0A813WDU2_9BILA</name>
<evidence type="ECO:0000313" key="6">
    <source>
        <dbReference type="Proteomes" id="UP000663829"/>
    </source>
</evidence>
<feature type="compositionally biased region" description="Polar residues" evidence="2">
    <location>
        <begin position="703"/>
        <end position="717"/>
    </location>
</feature>
<dbReference type="InterPro" id="IPR031826">
    <property type="entry name" value="IC97/Casc1_N"/>
</dbReference>
<dbReference type="GO" id="GO:0048487">
    <property type="term" value="F:beta-tubulin binding"/>
    <property type="evidence" value="ECO:0007669"/>
    <property type="project" value="TreeGrafter"/>
</dbReference>
<dbReference type="EMBL" id="CAJOBC010001008">
    <property type="protein sequence ID" value="CAF3647424.1"/>
    <property type="molecule type" value="Genomic_DNA"/>
</dbReference>
<dbReference type="AlphaFoldDB" id="A0A813WDU2"/>